<dbReference type="STRING" id="47500.AF333_02910"/>
<dbReference type="Pfam" id="PF01841">
    <property type="entry name" value="Transglut_core"/>
    <property type="match status" value="1"/>
</dbReference>
<dbReference type="Proteomes" id="UP000037269">
    <property type="component" value="Unassembled WGS sequence"/>
</dbReference>
<feature type="domain" description="Transglutaminase-like" evidence="1">
    <location>
        <begin position="463"/>
        <end position="518"/>
    </location>
</feature>
<reference evidence="3 5" key="2">
    <citation type="submission" date="2016-10" db="EMBL/GenBank/DDBJ databases">
        <authorList>
            <person name="de Groot N.N."/>
        </authorList>
    </citation>
    <scope>NUCLEOTIDE SEQUENCE [LARGE SCALE GENOMIC DNA]</scope>
    <source>
        <strain evidence="3 5">DSM 2895</strain>
    </source>
</reference>
<dbReference type="GO" id="GO:0005737">
    <property type="term" value="C:cytoplasm"/>
    <property type="evidence" value="ECO:0007669"/>
    <property type="project" value="TreeGrafter"/>
</dbReference>
<dbReference type="EMBL" id="FNED01000004">
    <property type="protein sequence ID" value="SDI47478.1"/>
    <property type="molecule type" value="Genomic_DNA"/>
</dbReference>
<dbReference type="InterPro" id="IPR002931">
    <property type="entry name" value="Transglutaminase-like"/>
</dbReference>
<name>A0A0D1XDF9_ANEMI</name>
<evidence type="ECO:0000313" key="3">
    <source>
        <dbReference type="EMBL" id="SDI47478.1"/>
    </source>
</evidence>
<evidence type="ECO:0000313" key="5">
    <source>
        <dbReference type="Proteomes" id="UP000182836"/>
    </source>
</evidence>
<dbReference type="AlphaFoldDB" id="A0A0D1XDF9"/>
<dbReference type="SMART" id="SM00460">
    <property type="entry name" value="TGc"/>
    <property type="match status" value="1"/>
</dbReference>
<dbReference type="InterPro" id="IPR052557">
    <property type="entry name" value="CAP/Cytokinesis_protein"/>
</dbReference>
<dbReference type="SUPFAM" id="SSF54001">
    <property type="entry name" value="Cysteine proteinases"/>
    <property type="match status" value="1"/>
</dbReference>
<sequence length="555" mass="63040">MARHTRILGMLLLGAVLLLTSACSALFTLGEEKTQTEQEKKENEALEKKPLVLKPYAEEVGAKLKEPEYEEFAANALFTVSGSAKEYERFRSPYAMIEVRAMEEGIGGRKFIYYAPLTKGAFAQNVRLFNGKGEYRVTVRLPSTNRDDYYYDIADFKVINVNPTLTRDIELTSAGKKAELAIETPASGFVKSSESFQLKGSLKLQQGSQPYVMVKLEKDSDSWKNLVPVKNGTFTADIPLYYGKGVHELTVLVPKPGKDNYYEDAAILRIDNTSEKVSKPIEFSKMYQERGLQLDYPKAGGDEANLKYRIAGSLDPNAKDAAKTTHLIVQTKKGADKATYFVLITDYKFDDEFWLRFGPDKYEVTVNVPEIQYENRDYYKFFQAAAFEVNNTVIEDKRDLLPSRGIQSDAPEIKQLAEQLTAGKQTERDKALAIYEYVAKNIIYDVPKYQNDEFHYDDSALKTLSEKKGVCQDYVFLGVALFRSLGMESRFVEGYARGRHAWIETKVDGKWLTMDPTWGAGYIQDGKFVPKYDPQYFDPKPEVFNRTHSRKGVGY</sequence>
<reference evidence="2 4" key="1">
    <citation type="submission" date="2015-07" db="EMBL/GenBank/DDBJ databases">
        <title>Fjat-14205 dsm 2895.</title>
        <authorList>
            <person name="Liu B."/>
            <person name="Wang J."/>
            <person name="Zhu Y."/>
            <person name="Liu G."/>
            <person name="Chen Q."/>
            <person name="Chen Z."/>
            <person name="Lan J."/>
            <person name="Che J."/>
            <person name="Ge C."/>
            <person name="Shi H."/>
            <person name="Pan Z."/>
            <person name="Liu X."/>
        </authorList>
    </citation>
    <scope>NUCLEOTIDE SEQUENCE [LARGE SCALE GENOMIC DNA]</scope>
    <source>
        <strain evidence="2 4">DSM 2895</strain>
    </source>
</reference>
<dbReference type="PANTHER" id="PTHR46333">
    <property type="entry name" value="CYTOKINESIS PROTEIN 3"/>
    <property type="match status" value="1"/>
</dbReference>
<evidence type="ECO:0000313" key="2">
    <source>
        <dbReference type="EMBL" id="KON94596.1"/>
    </source>
</evidence>
<organism evidence="2 4">
    <name type="scientific">Aneurinibacillus migulanus</name>
    <name type="common">Bacillus migulanus</name>
    <dbReference type="NCBI Taxonomy" id="47500"/>
    <lineage>
        <taxon>Bacteria</taxon>
        <taxon>Bacillati</taxon>
        <taxon>Bacillota</taxon>
        <taxon>Bacilli</taxon>
        <taxon>Bacillales</taxon>
        <taxon>Paenibacillaceae</taxon>
        <taxon>Aneurinibacillus group</taxon>
        <taxon>Aneurinibacillus</taxon>
    </lineage>
</organism>
<keyword evidence="4" id="KW-1185">Reference proteome</keyword>
<dbReference type="Gene3D" id="3.10.620.30">
    <property type="match status" value="1"/>
</dbReference>
<dbReference type="EMBL" id="LGUG01000004">
    <property type="protein sequence ID" value="KON94596.1"/>
    <property type="molecule type" value="Genomic_DNA"/>
</dbReference>
<dbReference type="PATRIC" id="fig|47500.8.peg.2941"/>
<protein>
    <submittedName>
        <fullName evidence="2 3">Transglutaminase</fullName>
    </submittedName>
</protein>
<proteinExistence type="predicted"/>
<dbReference type="RefSeq" id="WP_043067640.1">
    <property type="nucleotide sequence ID" value="NZ_BJOA01000081.1"/>
</dbReference>
<dbReference type="GeneID" id="42304159"/>
<evidence type="ECO:0000259" key="1">
    <source>
        <dbReference type="SMART" id="SM00460"/>
    </source>
</evidence>
<evidence type="ECO:0000313" key="4">
    <source>
        <dbReference type="Proteomes" id="UP000037269"/>
    </source>
</evidence>
<gene>
    <name evidence="2" type="ORF">AF333_02910</name>
    <name evidence="3" type="ORF">SAMN04487909_104150</name>
</gene>
<dbReference type="PROSITE" id="PS51257">
    <property type="entry name" value="PROKAR_LIPOPROTEIN"/>
    <property type="match status" value="1"/>
</dbReference>
<dbReference type="PANTHER" id="PTHR46333:SF2">
    <property type="entry name" value="CYTOKINESIS PROTEIN 3"/>
    <property type="match status" value="1"/>
</dbReference>
<dbReference type="InterPro" id="IPR038765">
    <property type="entry name" value="Papain-like_cys_pep_sf"/>
</dbReference>
<accession>A0A0D1XDF9</accession>
<dbReference type="Proteomes" id="UP000182836">
    <property type="component" value="Unassembled WGS sequence"/>
</dbReference>